<dbReference type="PANTHER" id="PTHR15503:SF22">
    <property type="entry name" value="TRANSPOSON TY3-I GAG POLYPROTEIN"/>
    <property type="match status" value="1"/>
</dbReference>
<proteinExistence type="predicted"/>
<keyword evidence="2" id="KW-0548">Nucleotidyltransferase</keyword>
<evidence type="ECO:0000313" key="3">
    <source>
        <dbReference type="Proteomes" id="UP000265520"/>
    </source>
</evidence>
<dbReference type="GO" id="GO:0006508">
    <property type="term" value="P:proteolysis"/>
    <property type="evidence" value="ECO:0007669"/>
    <property type="project" value="InterPro"/>
</dbReference>
<organism evidence="2 3">
    <name type="scientific">Trifolium medium</name>
    <dbReference type="NCBI Taxonomy" id="97028"/>
    <lineage>
        <taxon>Eukaryota</taxon>
        <taxon>Viridiplantae</taxon>
        <taxon>Streptophyta</taxon>
        <taxon>Embryophyta</taxon>
        <taxon>Tracheophyta</taxon>
        <taxon>Spermatophyta</taxon>
        <taxon>Magnoliopsida</taxon>
        <taxon>eudicotyledons</taxon>
        <taxon>Gunneridae</taxon>
        <taxon>Pentapetalae</taxon>
        <taxon>rosids</taxon>
        <taxon>fabids</taxon>
        <taxon>Fabales</taxon>
        <taxon>Fabaceae</taxon>
        <taxon>Papilionoideae</taxon>
        <taxon>50 kb inversion clade</taxon>
        <taxon>NPAAA clade</taxon>
        <taxon>Hologalegina</taxon>
        <taxon>IRL clade</taxon>
        <taxon>Trifolieae</taxon>
        <taxon>Trifolium</taxon>
    </lineage>
</organism>
<dbReference type="InterPro" id="IPR021109">
    <property type="entry name" value="Peptidase_aspartic_dom_sf"/>
</dbReference>
<dbReference type="PANTHER" id="PTHR15503">
    <property type="entry name" value="LDOC1 RELATED"/>
    <property type="match status" value="1"/>
</dbReference>
<keyword evidence="2" id="KW-0808">Transferase</keyword>
<feature type="compositionally biased region" description="Basic and acidic residues" evidence="1">
    <location>
        <begin position="20"/>
        <end position="41"/>
    </location>
</feature>
<dbReference type="AlphaFoldDB" id="A0A392M9I4"/>
<keyword evidence="2" id="KW-0695">RNA-directed DNA polymerase</keyword>
<dbReference type="InterPro" id="IPR032567">
    <property type="entry name" value="RTL1-rel"/>
</dbReference>
<gene>
    <name evidence="2" type="ORF">A2U01_0004280</name>
</gene>
<dbReference type="Pfam" id="PF08284">
    <property type="entry name" value="RVP_2"/>
    <property type="match status" value="1"/>
</dbReference>
<dbReference type="Proteomes" id="UP000265520">
    <property type="component" value="Unassembled WGS sequence"/>
</dbReference>
<dbReference type="InterPro" id="IPR001969">
    <property type="entry name" value="Aspartic_peptidase_AS"/>
</dbReference>
<dbReference type="GO" id="GO:0003964">
    <property type="term" value="F:RNA-directed DNA polymerase activity"/>
    <property type="evidence" value="ECO:0007669"/>
    <property type="project" value="UniProtKB-KW"/>
</dbReference>
<accession>A0A392M9I4</accession>
<reference evidence="2 3" key="1">
    <citation type="journal article" date="2018" name="Front. Plant Sci.">
        <title>Red Clover (Trifolium pratense) and Zigzag Clover (T. medium) - A Picture of Genomic Similarities and Differences.</title>
        <authorList>
            <person name="Dluhosova J."/>
            <person name="Istvanek J."/>
            <person name="Nedelnik J."/>
            <person name="Repkova J."/>
        </authorList>
    </citation>
    <scope>NUCLEOTIDE SEQUENCE [LARGE SCALE GENOMIC DNA]</scope>
    <source>
        <strain evidence="3">cv. 10/8</strain>
        <tissue evidence="2">Leaf</tissue>
    </source>
</reference>
<sequence length="219" mass="24706">MIKNKETSSNGGVRSNFNGPKHDKQGQGGDRRRAGPRDRGFTHLSYNELMDRKQKGLCFKCGGPFHPMHQCPDKQLRLLVIEDEDEEEGEARVLAVEVEEEEEDEKGEMSVLDLHHIAHENHQTMKFQGTIDGVGVLILIDSGATHNFISQKLVHHLDWPIESTPQMQVKLGNGVQIAAQGKCKELEMYIGEFKIKQDVHLFELGGIDVVLGMEWLKTL</sequence>
<keyword evidence="3" id="KW-1185">Reference proteome</keyword>
<name>A0A392M9I4_9FABA</name>
<dbReference type="CDD" id="cd00303">
    <property type="entry name" value="retropepsin_like"/>
    <property type="match status" value="1"/>
</dbReference>
<dbReference type="EMBL" id="LXQA010005223">
    <property type="protein sequence ID" value="MCH83458.1"/>
    <property type="molecule type" value="Genomic_DNA"/>
</dbReference>
<dbReference type="PROSITE" id="PS00141">
    <property type="entry name" value="ASP_PROTEASE"/>
    <property type="match status" value="1"/>
</dbReference>
<feature type="compositionally biased region" description="Polar residues" evidence="1">
    <location>
        <begin position="7"/>
        <end position="18"/>
    </location>
</feature>
<dbReference type="Gene3D" id="2.40.70.10">
    <property type="entry name" value="Acid Proteases"/>
    <property type="match status" value="1"/>
</dbReference>
<dbReference type="GO" id="GO:0004190">
    <property type="term" value="F:aspartic-type endopeptidase activity"/>
    <property type="evidence" value="ECO:0007669"/>
    <property type="project" value="InterPro"/>
</dbReference>
<protein>
    <submittedName>
        <fullName evidence="2">RNA-directed DNA polymerase (Reverse transcriptase)</fullName>
    </submittedName>
</protein>
<comment type="caution">
    <text evidence="2">The sequence shown here is derived from an EMBL/GenBank/DDBJ whole genome shotgun (WGS) entry which is preliminary data.</text>
</comment>
<feature type="region of interest" description="Disordered" evidence="1">
    <location>
        <begin position="1"/>
        <end position="41"/>
    </location>
</feature>
<evidence type="ECO:0000313" key="2">
    <source>
        <dbReference type="EMBL" id="MCH83458.1"/>
    </source>
</evidence>
<evidence type="ECO:0000256" key="1">
    <source>
        <dbReference type="SAM" id="MobiDB-lite"/>
    </source>
</evidence>
<dbReference type="SUPFAM" id="SSF50630">
    <property type="entry name" value="Acid proteases"/>
    <property type="match status" value="1"/>
</dbReference>